<evidence type="ECO:0000259" key="1">
    <source>
        <dbReference type="Pfam" id="PF01656"/>
    </source>
</evidence>
<proteinExistence type="predicted"/>
<sequence>MVLCSIDSRSGEEAVKTICVVAQKGGAGKTTTARNLSVAAAETGKRVCLIDTDPQQSLRQWWDARESDEPKLFSVGPEDDLAAVMQTMRDHFDLCVIDTPPAASTSLQPVLEASDLAIVPVRTSGDDLRAVGATLNLLKQTKTPFVFLLSQVLPRAKVTTMALQTLAQHGRVAPVQVAQRTIYAEASVTGQGVTETTDTRAAEEFQSLYGYIEGVMD</sequence>
<dbReference type="InterPro" id="IPR027417">
    <property type="entry name" value="P-loop_NTPase"/>
</dbReference>
<comment type="caution">
    <text evidence="2">The sequence shown here is derived from an EMBL/GenBank/DDBJ whole genome shotgun (WGS) entry which is preliminary data.</text>
</comment>
<dbReference type="Proteomes" id="UP000305709">
    <property type="component" value="Unassembled WGS sequence"/>
</dbReference>
<name>A0A5C4N3H5_9RHOB</name>
<dbReference type="Pfam" id="PF01656">
    <property type="entry name" value="CbiA"/>
    <property type="match status" value="1"/>
</dbReference>
<reference evidence="2 3" key="1">
    <citation type="submission" date="2019-06" db="EMBL/GenBank/DDBJ databases">
        <authorList>
            <person name="Jiang L."/>
        </authorList>
    </citation>
    <scope>NUCLEOTIDE SEQUENCE [LARGE SCALE GENOMIC DNA]</scope>
    <source>
        <strain evidence="2 3">YIM 48858</strain>
    </source>
</reference>
<gene>
    <name evidence="2" type="ORF">FHG71_22145</name>
</gene>
<dbReference type="OrthoDB" id="9804460at2"/>
<dbReference type="SUPFAM" id="SSF52540">
    <property type="entry name" value="P-loop containing nucleoside triphosphate hydrolases"/>
    <property type="match status" value="1"/>
</dbReference>
<dbReference type="Gene3D" id="3.40.50.300">
    <property type="entry name" value="P-loop containing nucleotide triphosphate hydrolases"/>
    <property type="match status" value="1"/>
</dbReference>
<protein>
    <submittedName>
        <fullName evidence="2">ParA family protein</fullName>
    </submittedName>
</protein>
<dbReference type="EMBL" id="VDFV01000082">
    <property type="protein sequence ID" value="TNC60300.1"/>
    <property type="molecule type" value="Genomic_DNA"/>
</dbReference>
<dbReference type="CDD" id="cd02042">
    <property type="entry name" value="ParAB_family"/>
    <property type="match status" value="1"/>
</dbReference>
<organism evidence="2 3">
    <name type="scientific">Rubellimicrobium roseum</name>
    <dbReference type="NCBI Taxonomy" id="687525"/>
    <lineage>
        <taxon>Bacteria</taxon>
        <taxon>Pseudomonadati</taxon>
        <taxon>Pseudomonadota</taxon>
        <taxon>Alphaproteobacteria</taxon>
        <taxon>Rhodobacterales</taxon>
        <taxon>Roseobacteraceae</taxon>
        <taxon>Rubellimicrobium</taxon>
    </lineage>
</organism>
<dbReference type="PANTHER" id="PTHR13696:SF96">
    <property type="entry name" value="COBQ_COBB_MIND_PARA NUCLEOTIDE BINDING DOMAIN-CONTAINING PROTEIN"/>
    <property type="match status" value="1"/>
</dbReference>
<dbReference type="PIRSF" id="PIRSF009320">
    <property type="entry name" value="Nuc_binding_HP_1000"/>
    <property type="match status" value="1"/>
</dbReference>
<dbReference type="InterPro" id="IPR050678">
    <property type="entry name" value="DNA_Partitioning_ATPase"/>
</dbReference>
<dbReference type="InterPro" id="IPR002586">
    <property type="entry name" value="CobQ/CobB/MinD/ParA_Nub-bd_dom"/>
</dbReference>
<dbReference type="AlphaFoldDB" id="A0A5C4N3H5"/>
<accession>A0A5C4N3H5</accession>
<dbReference type="PANTHER" id="PTHR13696">
    <property type="entry name" value="P-LOOP CONTAINING NUCLEOSIDE TRIPHOSPHATE HYDROLASE"/>
    <property type="match status" value="1"/>
</dbReference>
<evidence type="ECO:0000313" key="2">
    <source>
        <dbReference type="EMBL" id="TNC60300.1"/>
    </source>
</evidence>
<keyword evidence="3" id="KW-1185">Reference proteome</keyword>
<evidence type="ECO:0000313" key="3">
    <source>
        <dbReference type="Proteomes" id="UP000305709"/>
    </source>
</evidence>
<feature type="domain" description="CobQ/CobB/MinD/ParA nucleotide binding" evidence="1">
    <location>
        <begin position="18"/>
        <end position="190"/>
    </location>
</feature>